<name>A0A4Q0AJS7_9BACT</name>
<evidence type="ECO:0000256" key="9">
    <source>
        <dbReference type="RuleBase" id="RU000556"/>
    </source>
</evidence>
<evidence type="ECO:0000256" key="3">
    <source>
        <dbReference type="ARBA" id="ARBA00023015"/>
    </source>
</evidence>
<dbReference type="InterPro" id="IPR022691">
    <property type="entry name" value="Tscrpt_elong_fac_GreA/B_N"/>
</dbReference>
<evidence type="ECO:0000256" key="7">
    <source>
        <dbReference type="ARBA" id="ARBA00030776"/>
    </source>
</evidence>
<evidence type="ECO:0000259" key="10">
    <source>
        <dbReference type="Pfam" id="PF01272"/>
    </source>
</evidence>
<evidence type="ECO:0000256" key="2">
    <source>
        <dbReference type="ARBA" id="ARBA00013729"/>
    </source>
</evidence>
<feature type="domain" description="Transcription elongation factor GreA/GreB C-terminal" evidence="10">
    <location>
        <begin position="83"/>
        <end position="153"/>
    </location>
</feature>
<keyword evidence="12" id="KW-0251">Elongation factor</keyword>
<dbReference type="NCBIfam" id="TIGR01462">
    <property type="entry name" value="greA"/>
    <property type="match status" value="1"/>
</dbReference>
<dbReference type="InterPro" id="IPR036805">
    <property type="entry name" value="Tscrpt_elong_fac_GreA/B_N_sf"/>
</dbReference>
<proteinExistence type="inferred from homology"/>
<dbReference type="GO" id="GO:0003677">
    <property type="term" value="F:DNA binding"/>
    <property type="evidence" value="ECO:0007669"/>
    <property type="project" value="UniProtKB-UniRule"/>
</dbReference>
<dbReference type="InterPro" id="IPR023459">
    <property type="entry name" value="Tscrpt_elong_fac_GreA/B_fam"/>
</dbReference>
<keyword evidence="4 8" id="KW-0238">DNA-binding</keyword>
<sequence>MIMKKHYQITAEGKKELETELDTLKARRGDVADKIAEARDFGDLSENAEYDAAREEQGLLETRIAEIEDIINNADIIKSGAKGLIGLGSKVALKTGNKIVTYTIVGPVEANPLEGKISNESPIGLALFGRKVGDDAEITTPKGTVKYKIAEIS</sequence>
<comment type="function">
    <text evidence="6 8 9">Necessary for efficient RNA polymerase transcription elongation past template-encoded arresting sites. The arresting sites in DNA have the property of trapping a certain fraction of elongating RNA polymerases that pass through, resulting in locked ternary complexes. Cleavage of the nascent transcript by cleavage factors such as GreA or GreB allows the resumption of elongation from the new 3'terminus. GreA releases sequences of 2 to 3 nucleotides.</text>
</comment>
<dbReference type="PIRSF" id="PIRSF006092">
    <property type="entry name" value="GreA_GreB"/>
    <property type="match status" value="1"/>
</dbReference>
<dbReference type="Pfam" id="PF03449">
    <property type="entry name" value="GreA_GreB_N"/>
    <property type="match status" value="1"/>
</dbReference>
<keyword evidence="3 8" id="KW-0805">Transcription regulation</keyword>
<dbReference type="InterPro" id="IPR006359">
    <property type="entry name" value="Tscrpt_elong_fac_GreA"/>
</dbReference>
<dbReference type="EMBL" id="SCKX01000001">
    <property type="protein sequence ID" value="RWZ78938.1"/>
    <property type="molecule type" value="Genomic_DNA"/>
</dbReference>
<organism evidence="12 13">
    <name type="scientific">Candidatus Microsaccharimonas sossegonensis</name>
    <dbReference type="NCBI Taxonomy" id="2506948"/>
    <lineage>
        <taxon>Bacteria</taxon>
        <taxon>Candidatus Saccharimonadota</taxon>
        <taxon>Candidatus Saccharimonadia</taxon>
        <taxon>Candidatus Saccharimonadales</taxon>
        <taxon>Candidatus Saccharimonadaceae</taxon>
        <taxon>Candidatus Microsaccharimonas</taxon>
    </lineage>
</organism>
<evidence type="ECO:0000313" key="12">
    <source>
        <dbReference type="EMBL" id="RWZ78938.1"/>
    </source>
</evidence>
<dbReference type="PANTHER" id="PTHR30437">
    <property type="entry name" value="TRANSCRIPTION ELONGATION FACTOR GREA"/>
    <property type="match status" value="1"/>
</dbReference>
<gene>
    <name evidence="8 12" type="primary">greA</name>
    <name evidence="12" type="ORF">EOT05_02390</name>
</gene>
<accession>A0A4Q0AJS7</accession>
<dbReference type="GO" id="GO:0070063">
    <property type="term" value="F:RNA polymerase binding"/>
    <property type="evidence" value="ECO:0007669"/>
    <property type="project" value="InterPro"/>
</dbReference>
<dbReference type="PANTHER" id="PTHR30437:SF4">
    <property type="entry name" value="TRANSCRIPTION ELONGATION FACTOR GREA"/>
    <property type="match status" value="1"/>
</dbReference>
<evidence type="ECO:0000256" key="5">
    <source>
        <dbReference type="ARBA" id="ARBA00023163"/>
    </source>
</evidence>
<dbReference type="Gene3D" id="1.10.287.180">
    <property type="entry name" value="Transcription elongation factor, GreA/GreB, N-terminal domain"/>
    <property type="match status" value="1"/>
</dbReference>
<reference evidence="12" key="1">
    <citation type="submission" date="2019-01" db="EMBL/GenBank/DDBJ databases">
        <title>Genomic signatures and co-occurrence patterns of the ultra-small Saccharimodia (Patescibacteria phylum) suggest a symbiotic lifestyle.</title>
        <authorList>
            <person name="Lemos L."/>
            <person name="Medeiros J."/>
            <person name="Andreote F."/>
            <person name="Fernandes G."/>
            <person name="Varani A."/>
            <person name="Oliveira G."/>
            <person name="Pylro V."/>
        </authorList>
    </citation>
    <scope>NUCLEOTIDE SEQUENCE [LARGE SCALE GENOMIC DNA]</scope>
    <source>
        <strain evidence="12">AMD02</strain>
    </source>
</reference>
<dbReference type="GO" id="GO:0006354">
    <property type="term" value="P:DNA-templated transcription elongation"/>
    <property type="evidence" value="ECO:0007669"/>
    <property type="project" value="TreeGrafter"/>
</dbReference>
<keyword evidence="5 8" id="KW-0804">Transcription</keyword>
<dbReference type="Pfam" id="PF01272">
    <property type="entry name" value="GreA_GreB"/>
    <property type="match status" value="1"/>
</dbReference>
<dbReference type="PROSITE" id="PS00829">
    <property type="entry name" value="GREAB_1"/>
    <property type="match status" value="1"/>
</dbReference>
<evidence type="ECO:0000313" key="13">
    <source>
        <dbReference type="Proteomes" id="UP000289257"/>
    </source>
</evidence>
<dbReference type="FunFam" id="1.10.287.180:FF:000001">
    <property type="entry name" value="Transcription elongation factor GreA"/>
    <property type="match status" value="1"/>
</dbReference>
<evidence type="ECO:0000256" key="1">
    <source>
        <dbReference type="ARBA" id="ARBA00008213"/>
    </source>
</evidence>
<evidence type="ECO:0000256" key="8">
    <source>
        <dbReference type="HAMAP-Rule" id="MF_00105"/>
    </source>
</evidence>
<keyword evidence="8" id="KW-0175">Coiled coil</keyword>
<dbReference type="SUPFAM" id="SSF46557">
    <property type="entry name" value="GreA transcript cleavage protein, N-terminal domain"/>
    <property type="match status" value="1"/>
</dbReference>
<feature type="domain" description="Transcription elongation factor GreA/GreB N-terminal" evidence="11">
    <location>
        <begin position="8"/>
        <end position="76"/>
    </location>
</feature>
<keyword evidence="13" id="KW-1185">Reference proteome</keyword>
<evidence type="ECO:0000259" key="11">
    <source>
        <dbReference type="Pfam" id="PF03449"/>
    </source>
</evidence>
<dbReference type="GO" id="GO:0003746">
    <property type="term" value="F:translation elongation factor activity"/>
    <property type="evidence" value="ECO:0007669"/>
    <property type="project" value="UniProtKB-KW"/>
</dbReference>
<comment type="similarity">
    <text evidence="1 8 9">Belongs to the GreA/GreB family.</text>
</comment>
<dbReference type="InterPro" id="IPR018151">
    <property type="entry name" value="TF_GreA/GreB_CS"/>
</dbReference>
<feature type="coiled-coil region" evidence="8">
    <location>
        <begin position="7"/>
        <end position="34"/>
    </location>
</feature>
<dbReference type="InterPro" id="IPR028624">
    <property type="entry name" value="Tscrpt_elong_fac_GreA/B"/>
</dbReference>
<dbReference type="AlphaFoldDB" id="A0A4Q0AJS7"/>
<evidence type="ECO:0000256" key="4">
    <source>
        <dbReference type="ARBA" id="ARBA00023125"/>
    </source>
</evidence>
<evidence type="ECO:0000256" key="6">
    <source>
        <dbReference type="ARBA" id="ARBA00024916"/>
    </source>
</evidence>
<dbReference type="GO" id="GO:0032784">
    <property type="term" value="P:regulation of DNA-templated transcription elongation"/>
    <property type="evidence" value="ECO:0007669"/>
    <property type="project" value="UniProtKB-UniRule"/>
</dbReference>
<dbReference type="NCBIfam" id="NF001263">
    <property type="entry name" value="PRK00226.1-4"/>
    <property type="match status" value="1"/>
</dbReference>
<dbReference type="Gene3D" id="3.10.50.30">
    <property type="entry name" value="Transcription elongation factor, GreA/GreB, C-terminal domain"/>
    <property type="match status" value="1"/>
</dbReference>
<keyword evidence="12" id="KW-0648">Protein biosynthesis</keyword>
<protein>
    <recommendedName>
        <fullName evidence="2 8">Transcription elongation factor GreA</fullName>
    </recommendedName>
    <alternativeName>
        <fullName evidence="7 8">Transcript cleavage factor GreA</fullName>
    </alternativeName>
</protein>
<comment type="caution">
    <text evidence="12">The sequence shown here is derived from an EMBL/GenBank/DDBJ whole genome shotgun (WGS) entry which is preliminary data.</text>
</comment>
<dbReference type="SUPFAM" id="SSF54534">
    <property type="entry name" value="FKBP-like"/>
    <property type="match status" value="1"/>
</dbReference>
<dbReference type="Proteomes" id="UP000289257">
    <property type="component" value="Unassembled WGS sequence"/>
</dbReference>
<dbReference type="HAMAP" id="MF_00105">
    <property type="entry name" value="GreA_GreB"/>
    <property type="match status" value="1"/>
</dbReference>
<dbReference type="InterPro" id="IPR036953">
    <property type="entry name" value="GreA/GreB_C_sf"/>
</dbReference>
<dbReference type="InterPro" id="IPR001437">
    <property type="entry name" value="Tscrpt_elong_fac_GreA/B_C"/>
</dbReference>